<evidence type="ECO:0000313" key="4">
    <source>
        <dbReference type="Proteomes" id="UP000707356"/>
    </source>
</evidence>
<dbReference type="PANTHER" id="PTHR43668">
    <property type="entry name" value="ALLANTOINASE"/>
    <property type="match status" value="1"/>
</dbReference>
<dbReference type="GO" id="GO:0006145">
    <property type="term" value="P:purine nucleobase catabolic process"/>
    <property type="evidence" value="ECO:0007669"/>
    <property type="project" value="TreeGrafter"/>
</dbReference>
<dbReference type="GO" id="GO:0004151">
    <property type="term" value="F:dihydroorotase activity"/>
    <property type="evidence" value="ECO:0007669"/>
    <property type="project" value="UniProtKB-EC"/>
</dbReference>
<organism evidence="3 4">
    <name type="scientific">Pegethrix bostrychoides GSE-TBD4-15B</name>
    <dbReference type="NCBI Taxonomy" id="2839662"/>
    <lineage>
        <taxon>Bacteria</taxon>
        <taxon>Bacillati</taxon>
        <taxon>Cyanobacteriota</taxon>
        <taxon>Cyanophyceae</taxon>
        <taxon>Oculatellales</taxon>
        <taxon>Oculatellaceae</taxon>
        <taxon>Pegethrix</taxon>
    </lineage>
</organism>
<keyword evidence="3" id="KW-0378">Hydrolase</keyword>
<dbReference type="EMBL" id="JAHHHV010000064">
    <property type="protein sequence ID" value="MBW4465856.1"/>
    <property type="molecule type" value="Genomic_DNA"/>
</dbReference>
<dbReference type="PANTHER" id="PTHR43668:SF2">
    <property type="entry name" value="ALLANTOINASE"/>
    <property type="match status" value="1"/>
</dbReference>
<dbReference type="GO" id="GO:0004038">
    <property type="term" value="F:allantoinase activity"/>
    <property type="evidence" value="ECO:0007669"/>
    <property type="project" value="TreeGrafter"/>
</dbReference>
<dbReference type="AlphaFoldDB" id="A0A951U4W0"/>
<dbReference type="InterPro" id="IPR024403">
    <property type="entry name" value="DHOase_cat"/>
</dbReference>
<comment type="caution">
    <text evidence="3">The sequence shown here is derived from an EMBL/GenBank/DDBJ whole genome shotgun (WGS) entry which is preliminary data.</text>
</comment>
<dbReference type="SUPFAM" id="SSF51556">
    <property type="entry name" value="Metallo-dependent hydrolases"/>
    <property type="match status" value="1"/>
</dbReference>
<dbReference type="CDD" id="cd01317">
    <property type="entry name" value="DHOase_IIa"/>
    <property type="match status" value="1"/>
</dbReference>
<name>A0A951U4W0_9CYAN</name>
<dbReference type="EC" id="3.5.2.3" evidence="3"/>
<dbReference type="Pfam" id="PF12890">
    <property type="entry name" value="DHOase"/>
    <property type="match status" value="1"/>
</dbReference>
<reference evidence="3" key="2">
    <citation type="journal article" date="2022" name="Microbiol. Resour. Announc.">
        <title>Metagenome Sequencing to Explore Phylogenomics of Terrestrial Cyanobacteria.</title>
        <authorList>
            <person name="Ward R.D."/>
            <person name="Stajich J.E."/>
            <person name="Johansen J.R."/>
            <person name="Huntemann M."/>
            <person name="Clum A."/>
            <person name="Foster B."/>
            <person name="Foster B."/>
            <person name="Roux S."/>
            <person name="Palaniappan K."/>
            <person name="Varghese N."/>
            <person name="Mukherjee S."/>
            <person name="Reddy T.B.K."/>
            <person name="Daum C."/>
            <person name="Copeland A."/>
            <person name="Chen I.A."/>
            <person name="Ivanova N.N."/>
            <person name="Kyrpides N.C."/>
            <person name="Shapiro N."/>
            <person name="Eloe-Fadrosh E.A."/>
            <person name="Pietrasiak N."/>
        </authorList>
    </citation>
    <scope>NUCLEOTIDE SEQUENCE</scope>
    <source>
        <strain evidence="3">GSE-TBD4-15B</strain>
    </source>
</reference>
<keyword evidence="1" id="KW-0665">Pyrimidine biosynthesis</keyword>
<dbReference type="InterPro" id="IPR050138">
    <property type="entry name" value="DHOase/Allantoinase_Hydrolase"/>
</dbReference>
<evidence type="ECO:0000313" key="3">
    <source>
        <dbReference type="EMBL" id="MBW4465856.1"/>
    </source>
</evidence>
<dbReference type="GO" id="GO:0006221">
    <property type="term" value="P:pyrimidine nucleotide biosynthetic process"/>
    <property type="evidence" value="ECO:0007669"/>
    <property type="project" value="UniProtKB-KW"/>
</dbReference>
<evidence type="ECO:0000256" key="1">
    <source>
        <dbReference type="ARBA" id="ARBA00022975"/>
    </source>
</evidence>
<feature type="domain" description="Dihydroorotase catalytic" evidence="2">
    <location>
        <begin position="58"/>
        <end position="239"/>
    </location>
</feature>
<dbReference type="NCBIfam" id="NF005614">
    <property type="entry name" value="PRK07369.1"/>
    <property type="match status" value="1"/>
</dbReference>
<dbReference type="SUPFAM" id="SSF51338">
    <property type="entry name" value="Composite domain of metallo-dependent hydrolases"/>
    <property type="match status" value="1"/>
</dbReference>
<accession>A0A951U4W0</accession>
<dbReference type="InterPro" id="IPR011059">
    <property type="entry name" value="Metal-dep_hydrolase_composite"/>
</dbReference>
<reference evidence="3" key="1">
    <citation type="submission" date="2021-05" db="EMBL/GenBank/DDBJ databases">
        <authorList>
            <person name="Pietrasiak N."/>
            <person name="Ward R."/>
            <person name="Stajich J.E."/>
            <person name="Kurbessoian T."/>
        </authorList>
    </citation>
    <scope>NUCLEOTIDE SEQUENCE</scope>
    <source>
        <strain evidence="3">GSE-TBD4-15B</strain>
    </source>
</reference>
<protein>
    <submittedName>
        <fullName evidence="3">Dihydroorotase</fullName>
        <ecNumber evidence="3">3.5.2.3</ecNumber>
    </submittedName>
</protein>
<sequence>MSLEMSLGNSDLLRQVRLIDPASQRDQVMDIWIEAGQIRAIEPQLEIPDAQVQDCQGLVLAPGLVDLYSHSGEPGFEERETLDSLAAAALAGGFTRLTLLPDTRPALDDPAQIAQIKAAQRPRNPQLNCWGALTLGTKGEQMCELAELSTAGIAGFTDAQPLSAALLRRVMDYGQSLNQPMAFWCCDRALAGAGVLREGGESIRLGLPGIPTMAETAPLAALLECVAEIGMPVHLMRISTARSVELIGAAKAAGLPITASVSWMHLLLDVTAAQSYDPSLHLDPPLGNPTDRAALVQGLQTGVLDAIAVDHSPYSYEEKTVSFAESPPGAIGLELVLPLLWQAFVEPEIWSALDLWRWLSLRPAECLRQAPAQIAVGATAELVLFDPKQQWRVSPQTLKSRSANTPWLGKALQGRVVKTWC</sequence>
<dbReference type="Proteomes" id="UP000707356">
    <property type="component" value="Unassembled WGS sequence"/>
</dbReference>
<dbReference type="InterPro" id="IPR032466">
    <property type="entry name" value="Metal_Hydrolase"/>
</dbReference>
<dbReference type="GO" id="GO:0005737">
    <property type="term" value="C:cytoplasm"/>
    <property type="evidence" value="ECO:0007669"/>
    <property type="project" value="TreeGrafter"/>
</dbReference>
<dbReference type="Gene3D" id="2.30.40.10">
    <property type="entry name" value="Urease, subunit C, domain 1"/>
    <property type="match status" value="1"/>
</dbReference>
<dbReference type="Gene3D" id="3.20.20.140">
    <property type="entry name" value="Metal-dependent hydrolases"/>
    <property type="match status" value="1"/>
</dbReference>
<evidence type="ECO:0000259" key="2">
    <source>
        <dbReference type="Pfam" id="PF12890"/>
    </source>
</evidence>
<proteinExistence type="predicted"/>
<dbReference type="NCBIfam" id="TIGR00857">
    <property type="entry name" value="pyrC_multi"/>
    <property type="match status" value="1"/>
</dbReference>
<dbReference type="InterPro" id="IPR004722">
    <property type="entry name" value="DHOase"/>
</dbReference>
<dbReference type="GO" id="GO:0046872">
    <property type="term" value="F:metal ion binding"/>
    <property type="evidence" value="ECO:0007669"/>
    <property type="project" value="InterPro"/>
</dbReference>
<gene>
    <name evidence="3" type="ORF">KME07_10520</name>
</gene>